<evidence type="ECO:0000313" key="4">
    <source>
        <dbReference type="EMBL" id="GAA2244589.1"/>
    </source>
</evidence>
<keyword evidence="1" id="KW-0378">Hydrolase</keyword>
<keyword evidence="5" id="KW-1185">Reference proteome</keyword>
<dbReference type="EMBL" id="BAAATR010000010">
    <property type="protein sequence ID" value="GAA2244589.1"/>
    <property type="molecule type" value="Genomic_DNA"/>
</dbReference>
<feature type="signal peptide" evidence="3">
    <location>
        <begin position="1"/>
        <end position="31"/>
    </location>
</feature>
<proteinExistence type="predicted"/>
<comment type="caution">
    <text evidence="4">The sequence shown here is derived from an EMBL/GenBank/DDBJ whole genome shotgun (WGS) entry which is preliminary data.</text>
</comment>
<evidence type="ECO:0000313" key="5">
    <source>
        <dbReference type="Proteomes" id="UP001500305"/>
    </source>
</evidence>
<keyword evidence="3" id="KW-0732">Signal</keyword>
<protein>
    <recommendedName>
        <fullName evidence="6">Phosphoesterase</fullName>
    </recommendedName>
</protein>
<reference evidence="5" key="1">
    <citation type="journal article" date="2019" name="Int. J. Syst. Evol. Microbiol.">
        <title>The Global Catalogue of Microorganisms (GCM) 10K type strain sequencing project: providing services to taxonomists for standard genome sequencing and annotation.</title>
        <authorList>
            <consortium name="The Broad Institute Genomics Platform"/>
            <consortium name="The Broad Institute Genome Sequencing Center for Infectious Disease"/>
            <person name="Wu L."/>
            <person name="Ma J."/>
        </authorList>
    </citation>
    <scope>NUCLEOTIDE SEQUENCE [LARGE SCALE GENOMIC DNA]</scope>
    <source>
        <strain evidence="5">JCM 7356</strain>
    </source>
</reference>
<name>A0ABP5QYV1_9ACTN</name>
<evidence type="ECO:0000256" key="2">
    <source>
        <dbReference type="ARBA" id="ARBA00023026"/>
    </source>
</evidence>
<evidence type="ECO:0000256" key="3">
    <source>
        <dbReference type="SAM" id="SignalP"/>
    </source>
</evidence>
<dbReference type="InterPro" id="IPR007312">
    <property type="entry name" value="Phosphoesterase"/>
</dbReference>
<dbReference type="Pfam" id="PF04185">
    <property type="entry name" value="Phosphoesterase"/>
    <property type="match status" value="1"/>
</dbReference>
<dbReference type="PANTHER" id="PTHR31956">
    <property type="entry name" value="NON-SPECIFIC PHOSPHOLIPASE C4-RELATED"/>
    <property type="match status" value="1"/>
</dbReference>
<gene>
    <name evidence="4" type="ORF">GCM10010430_28010</name>
</gene>
<keyword evidence="2" id="KW-0843">Virulence</keyword>
<dbReference type="Gene3D" id="3.40.720.10">
    <property type="entry name" value="Alkaline Phosphatase, subunit A"/>
    <property type="match status" value="1"/>
</dbReference>
<evidence type="ECO:0008006" key="6">
    <source>
        <dbReference type="Google" id="ProtNLM"/>
    </source>
</evidence>
<dbReference type="RefSeq" id="WP_344636668.1">
    <property type="nucleotide sequence ID" value="NZ_BAAATR010000010.1"/>
</dbReference>
<dbReference type="InterPro" id="IPR017850">
    <property type="entry name" value="Alkaline_phosphatase_core_sf"/>
</dbReference>
<evidence type="ECO:0000256" key="1">
    <source>
        <dbReference type="ARBA" id="ARBA00022801"/>
    </source>
</evidence>
<dbReference type="Proteomes" id="UP001500305">
    <property type="component" value="Unassembled WGS sequence"/>
</dbReference>
<organism evidence="4 5">
    <name type="scientific">Kitasatospora cystarginea</name>
    <dbReference type="NCBI Taxonomy" id="58350"/>
    <lineage>
        <taxon>Bacteria</taxon>
        <taxon>Bacillati</taxon>
        <taxon>Actinomycetota</taxon>
        <taxon>Actinomycetes</taxon>
        <taxon>Kitasatosporales</taxon>
        <taxon>Streptomycetaceae</taxon>
        <taxon>Kitasatospora</taxon>
    </lineage>
</organism>
<accession>A0ABP5QYV1</accession>
<feature type="chain" id="PRO_5046453150" description="Phosphoesterase" evidence="3">
    <location>
        <begin position="32"/>
        <end position="604"/>
    </location>
</feature>
<sequence length="604" mass="62671">MRLRSSFLGGLLAALPLLGALVVAAPVPAHAAGSSGNLIVNGDAEAGGYCTNDWSAATTVPGWTVQAGGVNVMCYTAGSFGQPNDGNTPGKAFFGPGNFGDGSMAQTVDVSSAATAIDGGGVHYNLAGWLGGWTTYGGYAAVSLHFQDANGHPIGATAKLPTVSATDRGLSTKFLSRSATGSVPAGTRSIQAEVQFLSTSSETGYLDDLSLTLDTPVTAPAPVAPPASSVPGYDHVFTVMMENTDYSQIMNDPADTPYMHSLMSQGATLTDAHGVYHPSDENYLAIAGGDTYTKGATYWPNINSPQRNLGDTIEEAGKSWKAYEQGMGTPCNTTTQYDAKYEPDDAPFINYTDIGGNAARCAAHLFDTSQLTTDLRSAATTPNFSWIAADDYYDGEASGNGNATSLQVQDGWLKQTLAPVLSSPAWTQERSLLILTWDESENEGYNHVATLVLGSQGTVPAGTSSPLHYDHYSIGRTIESALGLPGLTANDTYATPLGAAFAPSTATTAMLAGDLNAVANGGNVTFRYAVPNASQVSTKNWVGIYPAGVTPGSQSSLAWAYAPNQSGTVTLTTSKLNGAGRYDVYYLANDGYSVLAGPFSLTVG</sequence>
<dbReference type="PANTHER" id="PTHR31956:SF8">
    <property type="entry name" value="ACID PHOSPHATASE PHOA (AFU_ORTHOLOGUE AFUA_1G03570)"/>
    <property type="match status" value="1"/>
</dbReference>